<reference evidence="2 3" key="1">
    <citation type="submission" date="2014-02" db="EMBL/GenBank/DDBJ databases">
        <title>The genome sequence of the entomopathogenic fungus Metarhizium robertsii ARSEF 2575.</title>
        <authorList>
            <person name="Giuliano Garisto Donzelli B."/>
            <person name="Roe B.A."/>
            <person name="Macmil S.L."/>
            <person name="Krasnoff S.B."/>
            <person name="Gibson D.M."/>
        </authorList>
    </citation>
    <scope>NUCLEOTIDE SEQUENCE [LARGE SCALE GENOMIC DNA]</scope>
    <source>
        <strain evidence="2 3">ARSEF 2575</strain>
    </source>
</reference>
<feature type="region of interest" description="Disordered" evidence="1">
    <location>
        <begin position="197"/>
        <end position="284"/>
    </location>
</feature>
<evidence type="ECO:0000313" key="2">
    <source>
        <dbReference type="EMBL" id="EXV06421.1"/>
    </source>
</evidence>
<dbReference type="OrthoDB" id="5391950at2759"/>
<dbReference type="Proteomes" id="UP000030151">
    <property type="component" value="Unassembled WGS sequence"/>
</dbReference>
<evidence type="ECO:0000313" key="3">
    <source>
        <dbReference type="Proteomes" id="UP000030151"/>
    </source>
</evidence>
<organism evidence="2 3">
    <name type="scientific">Metarhizium robertsii</name>
    <dbReference type="NCBI Taxonomy" id="568076"/>
    <lineage>
        <taxon>Eukaryota</taxon>
        <taxon>Fungi</taxon>
        <taxon>Dikarya</taxon>
        <taxon>Ascomycota</taxon>
        <taxon>Pezizomycotina</taxon>
        <taxon>Sordariomycetes</taxon>
        <taxon>Hypocreomycetidae</taxon>
        <taxon>Hypocreales</taxon>
        <taxon>Clavicipitaceae</taxon>
        <taxon>Metarhizium</taxon>
    </lineage>
</organism>
<evidence type="ECO:0000256" key="1">
    <source>
        <dbReference type="SAM" id="MobiDB-lite"/>
    </source>
</evidence>
<comment type="caution">
    <text evidence="2">The sequence shown here is derived from an EMBL/GenBank/DDBJ whole genome shotgun (WGS) entry which is preliminary data.</text>
</comment>
<feature type="compositionally biased region" description="Basic and acidic residues" evidence="1">
    <location>
        <begin position="63"/>
        <end position="86"/>
    </location>
</feature>
<gene>
    <name evidence="2" type="ORF">X797_001141</name>
</gene>
<name>A0A0A1V9R8_9HYPO</name>
<sequence length="284" mass="31124">MDAPTPKATPKRKRCGNISLSPVKFSFNPSTAESADDGSNSPRSKVAHRFRGLALGSGGGVVNDHDHEADVGDGPDSARKRQRQDEVVANAGEEDFQPGADSPTPRSSQAFGSGLNAFAEHLASQTPTLVAAVPEPENKPPRRRRAGTPPLNMHKSPKKAKKDDVEASESPFADEDDIIVDSVRAALTWHEDEITVYDPYDKDDDGTGINGVGFKPTPAMAEARAVRRRHQMAEYRKREENEARARRSQRRRGEEPPSARLKKKSPSRKVRFVDSERQSAVVIT</sequence>
<accession>A0A0A1V9R8</accession>
<feature type="compositionally biased region" description="Basic and acidic residues" evidence="1">
    <location>
        <begin position="231"/>
        <end position="257"/>
    </location>
</feature>
<dbReference type="EMBL" id="JELW01000001">
    <property type="protein sequence ID" value="EXV06421.1"/>
    <property type="molecule type" value="Genomic_DNA"/>
</dbReference>
<dbReference type="eggNOG" id="ENOG502SEIX">
    <property type="taxonomic scope" value="Eukaryota"/>
</dbReference>
<feature type="compositionally biased region" description="Polar residues" evidence="1">
    <location>
        <begin position="27"/>
        <end position="43"/>
    </location>
</feature>
<feature type="compositionally biased region" description="Basic residues" evidence="1">
    <location>
        <begin position="260"/>
        <end position="270"/>
    </location>
</feature>
<dbReference type="HOGENOM" id="CLU_042177_0_0_1"/>
<proteinExistence type="predicted"/>
<feature type="region of interest" description="Disordered" evidence="1">
    <location>
        <begin position="1"/>
        <end position="176"/>
    </location>
</feature>
<dbReference type="AlphaFoldDB" id="A0A0A1V9R8"/>
<protein>
    <submittedName>
        <fullName evidence="2">Uncharacterized protein</fullName>
    </submittedName>
</protein>